<keyword evidence="7 17" id="KW-0067">ATP-binding</keyword>
<keyword evidence="6 17" id="KW-0547">Nucleotide-binding</keyword>
<proteinExistence type="inferred from homology"/>
<feature type="binding site" evidence="18">
    <location>
        <begin position="126"/>
        <end position="132"/>
    </location>
    <ligand>
        <name>(6S)-NADPHX</name>
        <dbReference type="ChEBI" id="CHEBI:64076"/>
    </ligand>
</feature>
<evidence type="ECO:0000256" key="7">
    <source>
        <dbReference type="ARBA" id="ARBA00022840"/>
    </source>
</evidence>
<dbReference type="InterPro" id="IPR004443">
    <property type="entry name" value="YjeF_N_dom"/>
</dbReference>
<keyword evidence="23" id="KW-1185">Reference proteome</keyword>
<evidence type="ECO:0000256" key="9">
    <source>
        <dbReference type="ARBA" id="ARBA00022958"/>
    </source>
</evidence>
<dbReference type="NCBIfam" id="TIGR00197">
    <property type="entry name" value="yjeF_nterm"/>
    <property type="match status" value="1"/>
</dbReference>
<comment type="subunit">
    <text evidence="17">Homotetramer.</text>
</comment>
<dbReference type="InterPro" id="IPR017953">
    <property type="entry name" value="Carbohydrate_kinase_pred_CS"/>
</dbReference>
<dbReference type="EMBL" id="JAPDFL010000001">
    <property type="protein sequence ID" value="MCW1932679.1"/>
    <property type="molecule type" value="Genomic_DNA"/>
</dbReference>
<comment type="function">
    <text evidence="14 19">Bifunctional enzyme that catalyzes the epimerization of the S- and R-forms of NAD(P)HX and the dehydration of the S-form of NAD(P)HX at the expense of ADP, which is converted to AMP. This allows the repair of both epimers of NAD(P)HX, a damaged form of NAD(P)H that is a result of enzymatic or heat-dependent hydration.</text>
</comment>
<evidence type="ECO:0000256" key="19">
    <source>
        <dbReference type="PIRNR" id="PIRNR017184"/>
    </source>
</evidence>
<dbReference type="HAMAP" id="MF_01966">
    <property type="entry name" value="NADHX_epimerase"/>
    <property type="match status" value="1"/>
</dbReference>
<evidence type="ECO:0000256" key="4">
    <source>
        <dbReference type="ARBA" id="ARBA00009524"/>
    </source>
</evidence>
<evidence type="ECO:0000256" key="17">
    <source>
        <dbReference type="HAMAP-Rule" id="MF_01965"/>
    </source>
</evidence>
<dbReference type="NCBIfam" id="TIGR00196">
    <property type="entry name" value="yjeF_cterm"/>
    <property type="match status" value="1"/>
</dbReference>
<feature type="binding site" evidence="18">
    <location>
        <begin position="58"/>
        <end position="62"/>
    </location>
    <ligand>
        <name>(6S)-NADPHX</name>
        <dbReference type="ChEBI" id="CHEBI:64076"/>
    </ligand>
</feature>
<name>A0ABT3GYN2_9RHOB</name>
<comment type="similarity">
    <text evidence="18">Belongs to the NnrE/AIBP family.</text>
</comment>
<comment type="similarity">
    <text evidence="17">Belongs to the NnrD/CARKD family.</text>
</comment>
<evidence type="ECO:0000256" key="11">
    <source>
        <dbReference type="ARBA" id="ARBA00023235"/>
    </source>
</evidence>
<feature type="binding site" evidence="17">
    <location>
        <begin position="416"/>
        <end position="420"/>
    </location>
    <ligand>
        <name>AMP</name>
        <dbReference type="ChEBI" id="CHEBI:456215"/>
    </ligand>
</feature>
<dbReference type="PROSITE" id="PS01050">
    <property type="entry name" value="YJEF_C_2"/>
    <property type="match status" value="1"/>
</dbReference>
<feature type="binding site" evidence="18">
    <location>
        <position position="155"/>
    </location>
    <ligand>
        <name>(6S)-NADPHX</name>
        <dbReference type="ChEBI" id="CHEBI:64076"/>
    </ligand>
</feature>
<feature type="binding site" evidence="17">
    <location>
        <position position="450"/>
    </location>
    <ligand>
        <name>(6S)-NADPHX</name>
        <dbReference type="ChEBI" id="CHEBI:64076"/>
    </ligand>
</feature>
<dbReference type="Proteomes" id="UP001208938">
    <property type="component" value="Unassembled WGS sequence"/>
</dbReference>
<feature type="domain" description="YjeF C-terminal" evidence="20">
    <location>
        <begin position="224"/>
        <end position="504"/>
    </location>
</feature>
<comment type="function">
    <text evidence="17">Catalyzes the dehydration of the S-form of NAD(P)HX at the expense of ADP, which is converted to AMP. Together with NAD(P)HX epimerase, which catalyzes the epimerization of the S- and R-forms, the enzyme allows the repair of both epimers of NAD(P)HX, a damaged form of NAD(P)H that is a result of enzymatic or heat-dependent hydration.</text>
</comment>
<dbReference type="EC" id="5.1.99.6" evidence="19"/>
<dbReference type="PANTHER" id="PTHR12592:SF0">
    <property type="entry name" value="ATP-DEPENDENT (S)-NAD(P)H-HYDRATE DEHYDRATASE"/>
    <property type="match status" value="1"/>
</dbReference>
<dbReference type="CDD" id="cd01171">
    <property type="entry name" value="YXKO-related"/>
    <property type="match status" value="1"/>
</dbReference>
<evidence type="ECO:0000256" key="10">
    <source>
        <dbReference type="ARBA" id="ARBA00023027"/>
    </source>
</evidence>
<evidence type="ECO:0000313" key="23">
    <source>
        <dbReference type="Proteomes" id="UP001208938"/>
    </source>
</evidence>
<keyword evidence="9 18" id="KW-0630">Potassium</keyword>
<accession>A0ABT3GYN2</accession>
<feature type="binding site" evidence="17">
    <location>
        <position position="371"/>
    </location>
    <ligand>
        <name>(6S)-NADPHX</name>
        <dbReference type="ChEBI" id="CHEBI:64076"/>
    </ligand>
</feature>
<evidence type="ECO:0000259" key="20">
    <source>
        <dbReference type="PROSITE" id="PS51383"/>
    </source>
</evidence>
<dbReference type="PIRSF" id="PIRSF017184">
    <property type="entry name" value="Nnr"/>
    <property type="match status" value="1"/>
</dbReference>
<evidence type="ECO:0000256" key="15">
    <source>
        <dbReference type="ARBA" id="ARBA00048238"/>
    </source>
</evidence>
<comment type="cofactor">
    <cofactor evidence="18 19">
        <name>K(+)</name>
        <dbReference type="ChEBI" id="CHEBI:29103"/>
    </cofactor>
    <text evidence="18 19">Binds 1 potassium ion per subunit.</text>
</comment>
<dbReference type="InterPro" id="IPR036652">
    <property type="entry name" value="YjeF_N_dom_sf"/>
</dbReference>
<keyword evidence="5 18" id="KW-0479">Metal-binding</keyword>
<reference evidence="22 23" key="1">
    <citation type="submission" date="2022-10" db="EMBL/GenBank/DDBJ databases">
        <title>Pararhodobacter sp. nov., isolated from marine algae.</title>
        <authorList>
            <person name="Choi B.J."/>
            <person name="Kim J.M."/>
            <person name="Lee J.K."/>
            <person name="Choi D.G."/>
            <person name="Jeon C.O."/>
        </authorList>
    </citation>
    <scope>NUCLEOTIDE SEQUENCE [LARGE SCALE GENOMIC DNA]</scope>
    <source>
        <strain evidence="22 23">ZQ420</strain>
    </source>
</reference>
<dbReference type="Gene3D" id="3.40.1190.20">
    <property type="match status" value="1"/>
</dbReference>
<evidence type="ECO:0000256" key="16">
    <source>
        <dbReference type="ARBA" id="ARBA00049209"/>
    </source>
</evidence>
<comment type="caution">
    <text evidence="18">Lacks conserved residue(s) required for the propagation of feature annotation.</text>
</comment>
<comment type="catalytic activity">
    <reaction evidence="15 17 19">
        <text>(6S)-NADHX + ADP = AMP + phosphate + NADH + H(+)</text>
        <dbReference type="Rhea" id="RHEA:32223"/>
        <dbReference type="ChEBI" id="CHEBI:15378"/>
        <dbReference type="ChEBI" id="CHEBI:43474"/>
        <dbReference type="ChEBI" id="CHEBI:57945"/>
        <dbReference type="ChEBI" id="CHEBI:64074"/>
        <dbReference type="ChEBI" id="CHEBI:456215"/>
        <dbReference type="ChEBI" id="CHEBI:456216"/>
        <dbReference type="EC" id="4.2.1.136"/>
    </reaction>
</comment>
<dbReference type="SUPFAM" id="SSF64153">
    <property type="entry name" value="YjeF N-terminal domain-like"/>
    <property type="match status" value="1"/>
</dbReference>
<evidence type="ECO:0000256" key="5">
    <source>
        <dbReference type="ARBA" id="ARBA00022723"/>
    </source>
</evidence>
<comment type="similarity">
    <text evidence="3 19">In the N-terminal section; belongs to the NnrE/AIBP family.</text>
</comment>
<comment type="function">
    <text evidence="18">Catalyzes the epimerization of the S- and R-forms of NAD(P)HX, a damaged form of NAD(P)H that is a result of enzymatic or heat-dependent hydration. This is a prerequisite for the S-specific NAD(P)H-hydrate dehydratase to allow the repair of both epimers of NAD(P)HX.</text>
</comment>
<dbReference type="SUPFAM" id="SSF53613">
    <property type="entry name" value="Ribokinase-like"/>
    <property type="match status" value="1"/>
</dbReference>
<dbReference type="PROSITE" id="PS51385">
    <property type="entry name" value="YJEF_N"/>
    <property type="match status" value="1"/>
</dbReference>
<protein>
    <recommendedName>
        <fullName evidence="19">Bifunctional NAD(P)H-hydrate repair enzyme</fullName>
    </recommendedName>
    <alternativeName>
        <fullName evidence="19">Nicotinamide nucleotide repair protein</fullName>
    </alternativeName>
    <domain>
        <recommendedName>
            <fullName evidence="19">ADP-dependent (S)-NAD(P)H-hydrate dehydratase</fullName>
            <ecNumber evidence="19">4.2.1.136</ecNumber>
        </recommendedName>
        <alternativeName>
            <fullName evidence="19">ADP-dependent NAD(P)HX dehydratase</fullName>
        </alternativeName>
    </domain>
    <domain>
        <recommendedName>
            <fullName evidence="19">NAD(P)H-hydrate epimerase</fullName>
            <ecNumber evidence="19">5.1.99.6</ecNumber>
        </recommendedName>
    </domain>
</protein>
<dbReference type="PANTHER" id="PTHR12592">
    <property type="entry name" value="ATP-DEPENDENT (S)-NAD(P)H-HYDRATE DEHYDRATASE FAMILY MEMBER"/>
    <property type="match status" value="1"/>
</dbReference>
<evidence type="ECO:0000256" key="2">
    <source>
        <dbReference type="ARBA" id="ARBA00000909"/>
    </source>
</evidence>
<evidence type="ECO:0000256" key="8">
    <source>
        <dbReference type="ARBA" id="ARBA00022857"/>
    </source>
</evidence>
<dbReference type="InterPro" id="IPR030677">
    <property type="entry name" value="Nnr"/>
</dbReference>
<evidence type="ECO:0000313" key="22">
    <source>
        <dbReference type="EMBL" id="MCW1932679.1"/>
    </source>
</evidence>
<evidence type="ECO:0000256" key="6">
    <source>
        <dbReference type="ARBA" id="ARBA00022741"/>
    </source>
</evidence>
<dbReference type="HAMAP" id="MF_01965">
    <property type="entry name" value="NADHX_dehydratase"/>
    <property type="match status" value="1"/>
</dbReference>
<dbReference type="Gene3D" id="3.40.50.10260">
    <property type="entry name" value="YjeF N-terminal domain"/>
    <property type="match status" value="1"/>
</dbReference>
<comment type="similarity">
    <text evidence="4 19">In the C-terminal section; belongs to the NnrD/CARKD family.</text>
</comment>
<dbReference type="Pfam" id="PF01256">
    <property type="entry name" value="Carb_kinase"/>
    <property type="match status" value="1"/>
</dbReference>
<comment type="catalytic activity">
    <reaction evidence="16 17 19">
        <text>(6S)-NADPHX + ADP = AMP + phosphate + NADPH + H(+)</text>
        <dbReference type="Rhea" id="RHEA:32235"/>
        <dbReference type="ChEBI" id="CHEBI:15378"/>
        <dbReference type="ChEBI" id="CHEBI:43474"/>
        <dbReference type="ChEBI" id="CHEBI:57783"/>
        <dbReference type="ChEBI" id="CHEBI:64076"/>
        <dbReference type="ChEBI" id="CHEBI:456215"/>
        <dbReference type="ChEBI" id="CHEBI:456216"/>
        <dbReference type="EC" id="4.2.1.136"/>
    </reaction>
</comment>
<evidence type="ECO:0000256" key="1">
    <source>
        <dbReference type="ARBA" id="ARBA00000013"/>
    </source>
</evidence>
<comment type="cofactor">
    <cofactor evidence="17">
        <name>Mg(2+)</name>
        <dbReference type="ChEBI" id="CHEBI:18420"/>
    </cofactor>
</comment>
<dbReference type="Pfam" id="PF03853">
    <property type="entry name" value="YjeF_N"/>
    <property type="match status" value="1"/>
</dbReference>
<gene>
    <name evidence="17" type="primary">nnrD</name>
    <name evidence="18" type="synonym">nnrE</name>
    <name evidence="22" type="ORF">OKW52_10525</name>
</gene>
<comment type="catalytic activity">
    <reaction evidence="1 18 19">
        <text>(6R)-NADHX = (6S)-NADHX</text>
        <dbReference type="Rhea" id="RHEA:32215"/>
        <dbReference type="ChEBI" id="CHEBI:64074"/>
        <dbReference type="ChEBI" id="CHEBI:64075"/>
        <dbReference type="EC" id="5.1.99.6"/>
    </reaction>
</comment>
<feature type="binding site" evidence="18">
    <location>
        <position position="122"/>
    </location>
    <ligand>
        <name>K(+)</name>
        <dbReference type="ChEBI" id="CHEBI:29103"/>
    </ligand>
</feature>
<keyword evidence="8 17" id="KW-0521">NADP</keyword>
<keyword evidence="13" id="KW-0511">Multifunctional enzyme</keyword>
<dbReference type="InterPro" id="IPR029056">
    <property type="entry name" value="Ribokinase-like"/>
</dbReference>
<sequence length="509" mass="51154">MIELVTSAQMRAIETAAIESGAVRGLDLMERAAEGVVAALVTRWPGAERACVLCGPGNNGGDGFAVARLLAARGWTVRVLAAAGADRMPPDAVSNARAWTGPVAPLTAEALAEGPQADVYVDAVFGTGLSRPVTGELARVVAALARVSARVVAVDAPSGLCLDSGRSLIPGGIPARAALTVTFGWRKPGHVLAQGPELCGEMVTVDIGVAAWREAAGVTASLVTPDDPAFAQLDKTTAAHKFTHGHALILTGGMGRTGAARLSARAALRIGAGLVTLGAPGSAMMEVAAQITALMLRRIDSPEALAEALADTRITALCLGPGLGIERAAALLGALREGGVKPRPTVVDADALTALGPVSGALPEDWVLTPHGGEFARLFPDLAARLSAEPANGPAFSRLDAGRQAAARAGCVVVLKGPDTVIAAPDGRSSVHAASGAQAAPWLATAGSGDVLAGIITGLLARGVGSYAAACTGTWLHAAAARHVGPGLIAEDLPEALPAVLRRVIGHPG</sequence>
<dbReference type="EC" id="4.2.1.136" evidence="19"/>
<comment type="catalytic activity">
    <reaction evidence="2 18 19">
        <text>(6R)-NADPHX = (6S)-NADPHX</text>
        <dbReference type="Rhea" id="RHEA:32227"/>
        <dbReference type="ChEBI" id="CHEBI:64076"/>
        <dbReference type="ChEBI" id="CHEBI:64077"/>
        <dbReference type="EC" id="5.1.99.6"/>
    </reaction>
</comment>
<feature type="domain" description="YjeF N-terminal" evidence="21">
    <location>
        <begin position="10"/>
        <end position="215"/>
    </location>
</feature>
<dbReference type="RefSeq" id="WP_264505661.1">
    <property type="nucleotide sequence ID" value="NZ_JAPDFL010000001.1"/>
</dbReference>
<evidence type="ECO:0000259" key="21">
    <source>
        <dbReference type="PROSITE" id="PS51385"/>
    </source>
</evidence>
<feature type="binding site" evidence="17">
    <location>
        <position position="259"/>
    </location>
    <ligand>
        <name>(6S)-NADPHX</name>
        <dbReference type="ChEBI" id="CHEBI:64076"/>
    </ligand>
</feature>
<dbReference type="PROSITE" id="PS51383">
    <property type="entry name" value="YJEF_C_3"/>
    <property type="match status" value="1"/>
</dbReference>
<evidence type="ECO:0000256" key="12">
    <source>
        <dbReference type="ARBA" id="ARBA00023239"/>
    </source>
</evidence>
<comment type="caution">
    <text evidence="22">The sequence shown here is derived from an EMBL/GenBank/DDBJ whole genome shotgun (WGS) entry which is preliminary data.</text>
</comment>
<keyword evidence="11 18" id="KW-0413">Isomerase</keyword>
<keyword evidence="12 17" id="KW-0456">Lyase</keyword>
<organism evidence="22 23">
    <name type="scientific">Pararhodobacter zhoushanensis</name>
    <dbReference type="NCBI Taxonomy" id="2479545"/>
    <lineage>
        <taxon>Bacteria</taxon>
        <taxon>Pseudomonadati</taxon>
        <taxon>Pseudomonadota</taxon>
        <taxon>Alphaproteobacteria</taxon>
        <taxon>Rhodobacterales</taxon>
        <taxon>Paracoccaceae</taxon>
        <taxon>Pararhodobacter</taxon>
    </lineage>
</organism>
<evidence type="ECO:0000256" key="3">
    <source>
        <dbReference type="ARBA" id="ARBA00006001"/>
    </source>
</evidence>
<evidence type="ECO:0000256" key="13">
    <source>
        <dbReference type="ARBA" id="ARBA00023268"/>
    </source>
</evidence>
<feature type="binding site" evidence="17">
    <location>
        <position position="449"/>
    </location>
    <ligand>
        <name>AMP</name>
        <dbReference type="ChEBI" id="CHEBI:456215"/>
    </ligand>
</feature>
<evidence type="ECO:0000256" key="18">
    <source>
        <dbReference type="HAMAP-Rule" id="MF_01966"/>
    </source>
</evidence>
<feature type="binding site" evidence="17">
    <location>
        <position position="322"/>
    </location>
    <ligand>
        <name>(6S)-NADPHX</name>
        <dbReference type="ChEBI" id="CHEBI:64076"/>
    </ligand>
</feature>
<feature type="binding site" evidence="18">
    <location>
        <position position="59"/>
    </location>
    <ligand>
        <name>K(+)</name>
        <dbReference type="ChEBI" id="CHEBI:29103"/>
    </ligand>
</feature>
<keyword evidence="10 17" id="KW-0520">NAD</keyword>
<dbReference type="InterPro" id="IPR000631">
    <property type="entry name" value="CARKD"/>
</dbReference>
<evidence type="ECO:0000256" key="14">
    <source>
        <dbReference type="ARBA" id="ARBA00025153"/>
    </source>
</evidence>
<feature type="binding site" evidence="18">
    <location>
        <position position="158"/>
    </location>
    <ligand>
        <name>K(+)</name>
        <dbReference type="ChEBI" id="CHEBI:29103"/>
    </ligand>
</feature>